<proteinExistence type="predicted"/>
<dbReference type="GO" id="GO:0051301">
    <property type="term" value="P:cell division"/>
    <property type="evidence" value="ECO:0007669"/>
    <property type="project" value="TreeGrafter"/>
</dbReference>
<reference evidence="2 3" key="1">
    <citation type="submission" date="2016-04" db="EMBL/GenBank/DDBJ databases">
        <title>Genome sequence of Methanobrevibacter curvatus DSM 11111.</title>
        <authorList>
            <person name="Poehlein A."/>
            <person name="Seedorf H."/>
            <person name="Daniel R."/>
        </authorList>
    </citation>
    <scope>NUCLEOTIDE SEQUENCE [LARGE SCALE GENOMIC DNA]</scope>
    <source>
        <strain evidence="2 3">DSM 11111</strain>
    </source>
</reference>
<dbReference type="STRING" id="49547.MBCUR_02830"/>
<dbReference type="PROSITE" id="PS50005">
    <property type="entry name" value="TPR"/>
    <property type="match status" value="1"/>
</dbReference>
<organism evidence="2 3">
    <name type="scientific">Methanobrevibacter curvatus</name>
    <dbReference type="NCBI Taxonomy" id="49547"/>
    <lineage>
        <taxon>Archaea</taxon>
        <taxon>Methanobacteriati</taxon>
        <taxon>Methanobacteriota</taxon>
        <taxon>Methanomada group</taxon>
        <taxon>Methanobacteria</taxon>
        <taxon>Methanobacteriales</taxon>
        <taxon>Methanobacteriaceae</taxon>
        <taxon>Methanobrevibacter</taxon>
    </lineage>
</organism>
<comment type="caution">
    <text evidence="2">The sequence shown here is derived from an EMBL/GenBank/DDBJ whole genome shotgun (WGS) entry which is preliminary data.</text>
</comment>
<keyword evidence="1" id="KW-0802">TPR repeat</keyword>
<evidence type="ECO:0000313" key="2">
    <source>
        <dbReference type="EMBL" id="KZX15286.1"/>
    </source>
</evidence>
<dbReference type="PATRIC" id="fig|49547.3.peg.297"/>
<evidence type="ECO:0000256" key="1">
    <source>
        <dbReference type="PROSITE-ProRule" id="PRU00339"/>
    </source>
</evidence>
<dbReference type="SMART" id="SM00028">
    <property type="entry name" value="TPR"/>
    <property type="match status" value="4"/>
</dbReference>
<dbReference type="SUPFAM" id="SSF48439">
    <property type="entry name" value="Protein prenylyltransferase"/>
    <property type="match status" value="1"/>
</dbReference>
<dbReference type="InterPro" id="IPR011990">
    <property type="entry name" value="TPR-like_helical_dom_sf"/>
</dbReference>
<dbReference type="Proteomes" id="UP000077245">
    <property type="component" value="Unassembled WGS sequence"/>
</dbReference>
<sequence>MYDKAIKINPNDLDLWVNGVICLISDKKYDEALNFLEEGNKLFSENMDLLWLKVEIYERSNKIEKVFELSEYFLSQNHYNQKIAIQLKAHGFFLLEKYNDAIKYYKQLVLLDKFNISAFYGLYISNLNLNNIDEAKKSLDTMIKIDADNPEFYFYYANLLKNNSEYINANKYYDKAISINEDFRYYYSKGEALEMLNNKKDAIDSYQKGLQLILELLDRIYFDEISFKKINEKVNLFLEKLNLLIEQ</sequence>
<protein>
    <submittedName>
        <fullName evidence="2">Tetratricopeptide repeat protein</fullName>
    </submittedName>
</protein>
<evidence type="ECO:0000313" key="3">
    <source>
        <dbReference type="Proteomes" id="UP000077245"/>
    </source>
</evidence>
<dbReference type="OrthoDB" id="115601at2157"/>
<dbReference type="GO" id="GO:0016567">
    <property type="term" value="P:protein ubiquitination"/>
    <property type="evidence" value="ECO:0007669"/>
    <property type="project" value="TreeGrafter"/>
</dbReference>
<dbReference type="Gene3D" id="1.25.40.10">
    <property type="entry name" value="Tetratricopeptide repeat domain"/>
    <property type="match status" value="2"/>
</dbReference>
<dbReference type="PANTHER" id="PTHR12558:SF45">
    <property type="entry name" value="CHROMOSOME UNDETERMINED SCAFFOLD_12, WHOLE GENOME SHOTGUN SEQUENCE"/>
    <property type="match status" value="1"/>
</dbReference>
<keyword evidence="3" id="KW-1185">Reference proteome</keyword>
<dbReference type="GO" id="GO:0031145">
    <property type="term" value="P:anaphase-promoting complex-dependent catabolic process"/>
    <property type="evidence" value="ECO:0007669"/>
    <property type="project" value="TreeGrafter"/>
</dbReference>
<gene>
    <name evidence="2" type="ORF">MBCUR_02830</name>
</gene>
<dbReference type="PANTHER" id="PTHR12558">
    <property type="entry name" value="CELL DIVISION CYCLE 16,23,27"/>
    <property type="match status" value="1"/>
</dbReference>
<feature type="repeat" description="TPR" evidence="1">
    <location>
        <begin position="150"/>
        <end position="183"/>
    </location>
</feature>
<dbReference type="AlphaFoldDB" id="A0A166D7I8"/>
<dbReference type="EMBL" id="LWMV01000042">
    <property type="protein sequence ID" value="KZX15286.1"/>
    <property type="molecule type" value="Genomic_DNA"/>
</dbReference>
<name>A0A166D7I8_9EURY</name>
<dbReference type="InterPro" id="IPR019734">
    <property type="entry name" value="TPR_rpt"/>
</dbReference>
<dbReference type="Pfam" id="PF13181">
    <property type="entry name" value="TPR_8"/>
    <property type="match status" value="1"/>
</dbReference>
<accession>A0A166D7I8</accession>